<dbReference type="GeneID" id="68866307"/>
<dbReference type="RefSeq" id="WP_229572411.1">
    <property type="nucleotide sequence ID" value="NZ_AP025226.1"/>
</dbReference>
<reference evidence="1 2" key="1">
    <citation type="journal article" date="2022" name="Microbiol. Resour. Announc.">
        <title>Complete Genome Sequence of the Hyperthermophilic and Acidophilic Archaeon Saccharolobus caldissimus Strain HS-3T.</title>
        <authorList>
            <person name="Sakai H.D."/>
            <person name="Kurosawa N."/>
        </authorList>
    </citation>
    <scope>NUCLEOTIDE SEQUENCE [LARGE SCALE GENOMIC DNA]</scope>
    <source>
        <strain evidence="1 2">JCM32116</strain>
    </source>
</reference>
<accession>A0AAQ4CRX8</accession>
<dbReference type="Proteomes" id="UP001319921">
    <property type="component" value="Chromosome"/>
</dbReference>
<dbReference type="KEGG" id="scas:SACC_15760"/>
<name>A0AAQ4CRX8_9CREN</name>
<organism evidence="1 2">
    <name type="scientific">Saccharolobus caldissimus</name>
    <dbReference type="NCBI Taxonomy" id="1702097"/>
    <lineage>
        <taxon>Archaea</taxon>
        <taxon>Thermoproteota</taxon>
        <taxon>Thermoprotei</taxon>
        <taxon>Sulfolobales</taxon>
        <taxon>Sulfolobaceae</taxon>
        <taxon>Saccharolobus</taxon>
    </lineage>
</organism>
<gene>
    <name evidence="1" type="ORF">SACC_15760</name>
</gene>
<sequence>MSTSRSPHQGVSISIRNMQPMEIVKAVLENNYRYFYSQIKSETSYRKIHEILATILDTAEGMSPNDAISFLKKQLPRVYVIIEYQNARGQIYNGLRDLLINVVNDLSSANTSNIKNLIRNARLLIDSLAVIAKEVG</sequence>
<dbReference type="AlphaFoldDB" id="A0AAQ4CRX8"/>
<dbReference type="EMBL" id="AP025226">
    <property type="protein sequence ID" value="BDB98559.1"/>
    <property type="molecule type" value="Genomic_DNA"/>
</dbReference>
<protein>
    <submittedName>
        <fullName evidence="1">Uncharacterized protein</fullName>
    </submittedName>
</protein>
<evidence type="ECO:0000313" key="2">
    <source>
        <dbReference type="Proteomes" id="UP001319921"/>
    </source>
</evidence>
<evidence type="ECO:0000313" key="1">
    <source>
        <dbReference type="EMBL" id="BDB98559.1"/>
    </source>
</evidence>
<keyword evidence="2" id="KW-1185">Reference proteome</keyword>
<proteinExistence type="predicted"/>